<dbReference type="Gene3D" id="3.40.50.2300">
    <property type="match status" value="2"/>
</dbReference>
<evidence type="ECO:0000259" key="5">
    <source>
        <dbReference type="Pfam" id="PF13407"/>
    </source>
</evidence>
<dbReference type="EMBL" id="FOWR01000022">
    <property type="protein sequence ID" value="SFP73186.1"/>
    <property type="molecule type" value="Genomic_DNA"/>
</dbReference>
<keyword evidence="4" id="KW-0732">Signal</keyword>
<reference evidence="6 7" key="1">
    <citation type="submission" date="2016-10" db="EMBL/GenBank/DDBJ databases">
        <authorList>
            <person name="de Groot N.N."/>
        </authorList>
    </citation>
    <scope>NUCLEOTIDE SEQUENCE [LARGE SCALE GENOMIC DNA]</scope>
    <source>
        <strain evidence="6 7">DSM 15893</strain>
    </source>
</reference>
<organism evidence="6 7">
    <name type="scientific">Enterovibrio norvegicus DSM 15893</name>
    <dbReference type="NCBI Taxonomy" id="1121869"/>
    <lineage>
        <taxon>Bacteria</taxon>
        <taxon>Pseudomonadati</taxon>
        <taxon>Pseudomonadota</taxon>
        <taxon>Gammaproteobacteria</taxon>
        <taxon>Vibrionales</taxon>
        <taxon>Vibrionaceae</taxon>
        <taxon>Enterovibrio</taxon>
    </lineage>
</organism>
<dbReference type="InterPro" id="IPR025997">
    <property type="entry name" value="SBP_2_dom"/>
</dbReference>
<dbReference type="Pfam" id="PF13407">
    <property type="entry name" value="Peripla_BP_4"/>
    <property type="match status" value="1"/>
</dbReference>
<evidence type="ECO:0000256" key="2">
    <source>
        <dbReference type="ARBA" id="ARBA00007639"/>
    </source>
</evidence>
<dbReference type="InterPro" id="IPR028082">
    <property type="entry name" value="Peripla_BP_I"/>
</dbReference>
<evidence type="ECO:0000256" key="1">
    <source>
        <dbReference type="ARBA" id="ARBA00004196"/>
    </source>
</evidence>
<evidence type="ECO:0000256" key="4">
    <source>
        <dbReference type="ARBA" id="ARBA00022729"/>
    </source>
</evidence>
<dbReference type="GO" id="GO:0030313">
    <property type="term" value="C:cell envelope"/>
    <property type="evidence" value="ECO:0007669"/>
    <property type="project" value="UniProtKB-SubCell"/>
</dbReference>
<feature type="domain" description="Periplasmic binding protein" evidence="5">
    <location>
        <begin position="70"/>
        <end position="333"/>
    </location>
</feature>
<dbReference type="AlphaFoldDB" id="A0A1I5SSF3"/>
<dbReference type="GO" id="GO:0030246">
    <property type="term" value="F:carbohydrate binding"/>
    <property type="evidence" value="ECO:0007669"/>
    <property type="project" value="UniProtKB-ARBA"/>
</dbReference>
<dbReference type="PANTHER" id="PTHR46847">
    <property type="entry name" value="D-ALLOSE-BINDING PERIPLASMIC PROTEIN-RELATED"/>
    <property type="match status" value="1"/>
</dbReference>
<dbReference type="PANTHER" id="PTHR46847:SF1">
    <property type="entry name" value="D-ALLOSE-BINDING PERIPLASMIC PROTEIN-RELATED"/>
    <property type="match status" value="1"/>
</dbReference>
<dbReference type="GO" id="GO:0055085">
    <property type="term" value="P:transmembrane transport"/>
    <property type="evidence" value="ECO:0007669"/>
    <property type="project" value="UniProtKB-ARBA"/>
</dbReference>
<evidence type="ECO:0000313" key="7">
    <source>
        <dbReference type="Proteomes" id="UP000182692"/>
    </source>
</evidence>
<sequence>MIMLIVFCSLVYNMDREIKIDIFRGLILCLCVISGSVFADEDVKTFNFQQTVSDKPLPTIAGMVKKPVRIALIYPSSDISDFWVKNYTALSKRLLALALPYKIDEFTSKQIEHSLQTQHTEHVLNATEPYDFVIFGPSELGFQAKNIQKLAASDKFKTFIWAFHTPNSEWTYQPDAWFDFSSAMGAEVLCSHVVEHLGEGVEFAANRGIPGITDTQRSKGFIDCVEQKGGWINVYEHFGQYQKLGGADGVKLVLANFPSVTMIHNANTAMTMGSIDVLRQEKKLSDVYVTGWGGTAKEIERIRSGELDATPMRMSDDLGVATAEAIKFYIEGKASDVPKVYLGRITVVHNKMSKKELDKLTEEAFRYSLSN</sequence>
<accession>A0A1I5SSF3</accession>
<gene>
    <name evidence="6" type="ORF">SAMN03084138_02977</name>
</gene>
<dbReference type="Proteomes" id="UP000182692">
    <property type="component" value="Unassembled WGS sequence"/>
</dbReference>
<protein>
    <recommendedName>
        <fullName evidence="3">Autoinducer 2-binding periplasmic protein LuxP</fullName>
    </recommendedName>
</protein>
<dbReference type="STRING" id="1121869.SAMN03084138_02977"/>
<evidence type="ECO:0000256" key="3">
    <source>
        <dbReference type="ARBA" id="ARBA00022181"/>
    </source>
</evidence>
<proteinExistence type="inferred from homology"/>
<evidence type="ECO:0000313" key="6">
    <source>
        <dbReference type="EMBL" id="SFP73186.1"/>
    </source>
</evidence>
<name>A0A1I5SSF3_9GAMM</name>
<comment type="similarity">
    <text evidence="2">Belongs to the bacterial solute-binding protein 2 family.</text>
</comment>
<dbReference type="SUPFAM" id="SSF53822">
    <property type="entry name" value="Periplasmic binding protein-like I"/>
    <property type="match status" value="1"/>
</dbReference>
<comment type="subcellular location">
    <subcellularLocation>
        <location evidence="1">Cell envelope</location>
    </subcellularLocation>
</comment>